<gene>
    <name evidence="8" type="ORF">ACG0Z6_04725</name>
</gene>
<evidence type="ECO:0000256" key="3">
    <source>
        <dbReference type="ARBA" id="ARBA00022643"/>
    </source>
</evidence>
<dbReference type="CDD" id="cd04730">
    <property type="entry name" value="NPD_like"/>
    <property type="match status" value="1"/>
</dbReference>
<keyword evidence="4" id="KW-0560">Oxidoreductase</keyword>
<evidence type="ECO:0000313" key="9">
    <source>
        <dbReference type="Proteomes" id="UP001606099"/>
    </source>
</evidence>
<reference evidence="8 9" key="1">
    <citation type="submission" date="2024-08" db="EMBL/GenBank/DDBJ databases">
        <authorList>
            <person name="Lu H."/>
        </authorList>
    </citation>
    <scope>NUCLEOTIDE SEQUENCE [LARGE SCALE GENOMIC DNA]</scope>
    <source>
        <strain evidence="8 9">BYS180W</strain>
    </source>
</reference>
<evidence type="ECO:0000256" key="4">
    <source>
        <dbReference type="ARBA" id="ARBA00023002"/>
    </source>
</evidence>
<proteinExistence type="inferred from homology"/>
<evidence type="ECO:0000259" key="7">
    <source>
        <dbReference type="Pfam" id="PF13924"/>
    </source>
</evidence>
<dbReference type="PANTHER" id="PTHR42747">
    <property type="entry name" value="NITRONATE MONOOXYGENASE-RELATED"/>
    <property type="match status" value="1"/>
</dbReference>
<feature type="domain" description="Lipocalin-like" evidence="7">
    <location>
        <begin position="332"/>
        <end position="472"/>
    </location>
</feature>
<name>A0ABW7FTB9_9BURK</name>
<keyword evidence="2" id="KW-0285">Flavoprotein</keyword>
<sequence length="474" mass="50328">MKTNALAPRLPVFAAPMFLVSGPELVLAACRAGIVGAFPTPNTRTPEQLEDWMRQITQGLAQLRDEQPADTLGAWCANLVTHRSNARLPEDLKLVQKYRPPVVVTALGSPKPAVEVVHSYGGLVFADVTSPTLARKAVEAGVDGLACICSGAGGHTGSISPFAFVSAVREFFDGTIVLGGGISDGWGLAGALACGADYVYMGTRFVATRESMAQQAYKQMLVDSTLEDLVVSAAITGTPASWLRPSLLANGIDPDDVSSPAPTRNYNSLENPAKRWAQLWAAGQGVGAIHAVEPVGAVVDRIEQEFHAARTHLSRCTPGAGPVNPDDNPLLGSWTLLAWEIDYGDGRPPVHPFGEGATGLIVYSSDGYMSAAISRADRAPLEGASVRQAPVAQRLGAFESHFHYAGRYRLEGAGASLRVVHEVQQALNPNFVGSQQQRHVHISADGVLTLSASEAVPGQASPRQHRLRWRRATA</sequence>
<dbReference type="InterPro" id="IPR013785">
    <property type="entry name" value="Aldolase_TIM"/>
</dbReference>
<feature type="region of interest" description="Disordered" evidence="6">
    <location>
        <begin position="455"/>
        <end position="474"/>
    </location>
</feature>
<protein>
    <submittedName>
        <fullName evidence="8">Lipocalin-like domain-containing protein</fullName>
    </submittedName>
</protein>
<organism evidence="8 9">
    <name type="scientific">Roseateles rivi</name>
    <dbReference type="NCBI Taxonomy" id="3299028"/>
    <lineage>
        <taxon>Bacteria</taxon>
        <taxon>Pseudomonadati</taxon>
        <taxon>Pseudomonadota</taxon>
        <taxon>Betaproteobacteria</taxon>
        <taxon>Burkholderiales</taxon>
        <taxon>Sphaerotilaceae</taxon>
        <taxon>Roseateles</taxon>
    </lineage>
</organism>
<feature type="compositionally biased region" description="Basic residues" evidence="6">
    <location>
        <begin position="463"/>
        <end position="474"/>
    </location>
</feature>
<evidence type="ECO:0000256" key="6">
    <source>
        <dbReference type="SAM" id="MobiDB-lite"/>
    </source>
</evidence>
<accession>A0ABW7FTB9</accession>
<dbReference type="InterPro" id="IPR004136">
    <property type="entry name" value="NMO"/>
</dbReference>
<keyword evidence="5" id="KW-0503">Monooxygenase</keyword>
<dbReference type="Proteomes" id="UP001606099">
    <property type="component" value="Unassembled WGS sequence"/>
</dbReference>
<dbReference type="PANTHER" id="PTHR42747:SF4">
    <property type="entry name" value="BLR1330 PROTEIN"/>
    <property type="match status" value="1"/>
</dbReference>
<keyword evidence="3" id="KW-0288">FMN</keyword>
<dbReference type="InterPro" id="IPR024311">
    <property type="entry name" value="Lipocalin-like"/>
</dbReference>
<dbReference type="Pfam" id="PF13924">
    <property type="entry name" value="Lipocalin_5"/>
    <property type="match status" value="1"/>
</dbReference>
<dbReference type="RefSeq" id="WP_394458970.1">
    <property type="nucleotide sequence ID" value="NZ_JBIGHZ010000002.1"/>
</dbReference>
<dbReference type="EMBL" id="JBIGHZ010000002">
    <property type="protein sequence ID" value="MFG6447543.1"/>
    <property type="molecule type" value="Genomic_DNA"/>
</dbReference>
<dbReference type="Pfam" id="PF03060">
    <property type="entry name" value="NMO"/>
    <property type="match status" value="1"/>
</dbReference>
<evidence type="ECO:0000256" key="2">
    <source>
        <dbReference type="ARBA" id="ARBA00022630"/>
    </source>
</evidence>
<evidence type="ECO:0000256" key="5">
    <source>
        <dbReference type="ARBA" id="ARBA00023033"/>
    </source>
</evidence>
<dbReference type="SUPFAM" id="SSF51412">
    <property type="entry name" value="Inosine monophosphate dehydrogenase (IMPDH)"/>
    <property type="match status" value="1"/>
</dbReference>
<evidence type="ECO:0000313" key="8">
    <source>
        <dbReference type="EMBL" id="MFG6447543.1"/>
    </source>
</evidence>
<comment type="similarity">
    <text evidence="1">Belongs to the nitronate monooxygenase family. NMO class I subfamily.</text>
</comment>
<evidence type="ECO:0000256" key="1">
    <source>
        <dbReference type="ARBA" id="ARBA00009881"/>
    </source>
</evidence>
<dbReference type="Gene3D" id="3.20.20.70">
    <property type="entry name" value="Aldolase class I"/>
    <property type="match status" value="1"/>
</dbReference>
<keyword evidence="9" id="KW-1185">Reference proteome</keyword>
<comment type="caution">
    <text evidence="8">The sequence shown here is derived from an EMBL/GenBank/DDBJ whole genome shotgun (WGS) entry which is preliminary data.</text>
</comment>